<organism evidence="9 10">
    <name type="scientific">Streptomyces armeniacus</name>
    <dbReference type="NCBI Taxonomy" id="83291"/>
    <lineage>
        <taxon>Bacteria</taxon>
        <taxon>Bacillati</taxon>
        <taxon>Actinomycetota</taxon>
        <taxon>Actinomycetes</taxon>
        <taxon>Kitasatosporales</taxon>
        <taxon>Streptomycetaceae</taxon>
        <taxon>Streptomyces</taxon>
    </lineage>
</organism>
<dbReference type="GO" id="GO:0005886">
    <property type="term" value="C:plasma membrane"/>
    <property type="evidence" value="ECO:0007669"/>
    <property type="project" value="UniProtKB-SubCell"/>
</dbReference>
<dbReference type="SUPFAM" id="SSF161098">
    <property type="entry name" value="MetI-like"/>
    <property type="match status" value="1"/>
</dbReference>
<name>A0A345XVZ4_9ACTN</name>
<feature type="domain" description="ABC transmembrane type-1" evidence="8">
    <location>
        <begin position="76"/>
        <end position="259"/>
    </location>
</feature>
<evidence type="ECO:0000313" key="10">
    <source>
        <dbReference type="Proteomes" id="UP000254425"/>
    </source>
</evidence>
<keyword evidence="10" id="KW-1185">Reference proteome</keyword>
<accession>A0A345XVZ4</accession>
<keyword evidence="5 6" id="KW-0472">Membrane</keyword>
<keyword evidence="2 6" id="KW-0813">Transport</keyword>
<evidence type="ECO:0000313" key="9">
    <source>
        <dbReference type="EMBL" id="AXK35810.1"/>
    </source>
</evidence>
<protein>
    <submittedName>
        <fullName evidence="9">ABC transporter permease</fullName>
    </submittedName>
</protein>
<feature type="transmembrane region" description="Helical" evidence="6">
    <location>
        <begin position="239"/>
        <end position="259"/>
    </location>
</feature>
<evidence type="ECO:0000256" key="2">
    <source>
        <dbReference type="ARBA" id="ARBA00022448"/>
    </source>
</evidence>
<reference evidence="9 10" key="1">
    <citation type="submission" date="2018-07" db="EMBL/GenBank/DDBJ databases">
        <title>Draft genome of the type strain Streptomyces armeniacus ATCC 15676.</title>
        <authorList>
            <person name="Labana P."/>
            <person name="Gosse J.T."/>
            <person name="Boddy C.N."/>
        </authorList>
    </citation>
    <scope>NUCLEOTIDE SEQUENCE [LARGE SCALE GENOMIC DNA]</scope>
    <source>
        <strain evidence="9 10">ATCC 15676</strain>
    </source>
</reference>
<dbReference type="PANTHER" id="PTHR30177:SF4">
    <property type="entry name" value="OSMOPROTECTANT IMPORT PERMEASE PROTEIN OSMW"/>
    <property type="match status" value="1"/>
</dbReference>
<evidence type="ECO:0000256" key="6">
    <source>
        <dbReference type="RuleBase" id="RU363032"/>
    </source>
</evidence>
<evidence type="ECO:0000256" key="4">
    <source>
        <dbReference type="ARBA" id="ARBA00022989"/>
    </source>
</evidence>
<keyword evidence="3 6" id="KW-0812">Transmembrane</keyword>
<dbReference type="GO" id="GO:0055085">
    <property type="term" value="P:transmembrane transport"/>
    <property type="evidence" value="ECO:0007669"/>
    <property type="project" value="InterPro"/>
</dbReference>
<dbReference type="FunFam" id="1.10.3720.10:FF:000001">
    <property type="entry name" value="Glycine betaine ABC transporter, permease"/>
    <property type="match status" value="1"/>
</dbReference>
<feature type="region of interest" description="Disordered" evidence="7">
    <location>
        <begin position="1"/>
        <end position="24"/>
    </location>
</feature>
<dbReference type="Pfam" id="PF00528">
    <property type="entry name" value="BPD_transp_1"/>
    <property type="match status" value="1"/>
</dbReference>
<proteinExistence type="inferred from homology"/>
<evidence type="ECO:0000256" key="1">
    <source>
        <dbReference type="ARBA" id="ARBA00004141"/>
    </source>
</evidence>
<dbReference type="EMBL" id="CP031320">
    <property type="protein sequence ID" value="AXK35810.1"/>
    <property type="molecule type" value="Genomic_DNA"/>
</dbReference>
<evidence type="ECO:0000256" key="3">
    <source>
        <dbReference type="ARBA" id="ARBA00022692"/>
    </source>
</evidence>
<comment type="similarity">
    <text evidence="6">Belongs to the binding-protein-dependent transport system permease family.</text>
</comment>
<comment type="subcellular location">
    <subcellularLocation>
        <location evidence="6">Cell membrane</location>
        <topology evidence="6">Multi-pass membrane protein</topology>
    </subcellularLocation>
    <subcellularLocation>
        <location evidence="1">Membrane</location>
        <topology evidence="1">Multi-pass membrane protein</topology>
    </subcellularLocation>
</comment>
<keyword evidence="4 6" id="KW-1133">Transmembrane helix</keyword>
<dbReference type="PANTHER" id="PTHR30177">
    <property type="entry name" value="GLYCINE BETAINE/L-PROLINE TRANSPORT SYSTEM PERMEASE PROTEIN PROW"/>
    <property type="match status" value="1"/>
</dbReference>
<feature type="transmembrane region" description="Helical" evidence="6">
    <location>
        <begin position="113"/>
        <end position="138"/>
    </location>
</feature>
<evidence type="ECO:0000256" key="5">
    <source>
        <dbReference type="ARBA" id="ARBA00023136"/>
    </source>
</evidence>
<dbReference type="InterPro" id="IPR000515">
    <property type="entry name" value="MetI-like"/>
</dbReference>
<feature type="transmembrane region" description="Helical" evidence="6">
    <location>
        <begin position="82"/>
        <end position="101"/>
    </location>
</feature>
<dbReference type="InterPro" id="IPR051204">
    <property type="entry name" value="ABC_transp_perm/SBD"/>
</dbReference>
<dbReference type="GO" id="GO:0031460">
    <property type="term" value="P:glycine betaine transport"/>
    <property type="evidence" value="ECO:0007669"/>
    <property type="project" value="TreeGrafter"/>
</dbReference>
<evidence type="ECO:0000259" key="8">
    <source>
        <dbReference type="PROSITE" id="PS50928"/>
    </source>
</evidence>
<dbReference type="PROSITE" id="PS50928">
    <property type="entry name" value="ABC_TM1"/>
    <property type="match status" value="1"/>
</dbReference>
<gene>
    <name evidence="9" type="ORF">DVA86_27455</name>
</gene>
<evidence type="ECO:0000256" key="7">
    <source>
        <dbReference type="SAM" id="MobiDB-lite"/>
    </source>
</evidence>
<sequence length="271" mass="28222">MPASTSTAPAPAPTPAPVSAPTRAPARPRRAALLRYALTPLGLGVVLLVLALHVSSQQRDLIEERSLNSEYLVSRTVKHLELTAVVTVLILVIAIPLGVLLTRRWARRIAGPVLAVASIGQALPSLGLIVLLAVAFVSLGVNQIAVIAFVAYGILPVLRNTIAGLQQVDRSVIEAAEGMGMTRGAVLWRIELPLAVPVMLAGVRTALVITVGTVALATFIGAGGLGDVISNGISSSRNLVLVTGSVLVAVLALFIDWLAGMAEDFLRPRGL</sequence>
<dbReference type="Gene3D" id="1.10.3720.10">
    <property type="entry name" value="MetI-like"/>
    <property type="match status" value="1"/>
</dbReference>
<dbReference type="RefSeq" id="WP_208882268.1">
    <property type="nucleotide sequence ID" value="NZ_CP031320.1"/>
</dbReference>
<dbReference type="Proteomes" id="UP000254425">
    <property type="component" value="Chromosome"/>
</dbReference>
<feature type="transmembrane region" description="Helical" evidence="6">
    <location>
        <begin position="33"/>
        <end position="54"/>
    </location>
</feature>
<dbReference type="KEGG" id="sarm:DVA86_27455"/>
<dbReference type="AlphaFoldDB" id="A0A345XVZ4"/>
<feature type="transmembrane region" description="Helical" evidence="6">
    <location>
        <begin position="186"/>
        <end position="219"/>
    </location>
</feature>
<dbReference type="CDD" id="cd06261">
    <property type="entry name" value="TM_PBP2"/>
    <property type="match status" value="1"/>
</dbReference>
<dbReference type="InterPro" id="IPR035906">
    <property type="entry name" value="MetI-like_sf"/>
</dbReference>
<feature type="transmembrane region" description="Helical" evidence="6">
    <location>
        <begin position="144"/>
        <end position="165"/>
    </location>
</feature>